<accession>A0ABV2B348</accession>
<dbReference type="NCBIfam" id="TIGR02801">
    <property type="entry name" value="tolR"/>
    <property type="match status" value="1"/>
</dbReference>
<comment type="function">
    <text evidence="10">Part of the Tol-Pal system, which plays a role in outer membrane invagination during cell division and is important for maintaining outer membrane integrity.</text>
</comment>
<proteinExistence type="inferred from homology"/>
<evidence type="ECO:0000256" key="4">
    <source>
        <dbReference type="ARBA" id="ARBA00022519"/>
    </source>
</evidence>
<feature type="transmembrane region" description="Helical" evidence="10">
    <location>
        <begin position="15"/>
        <end position="36"/>
    </location>
</feature>
<name>A0ABV2B348_9GAMM</name>
<evidence type="ECO:0000256" key="8">
    <source>
        <dbReference type="ARBA" id="ARBA00023136"/>
    </source>
</evidence>
<comment type="caution">
    <text evidence="11">The sequence shown here is derived from an EMBL/GenBank/DDBJ whole genome shotgun (WGS) entry which is preliminary data.</text>
</comment>
<evidence type="ECO:0000256" key="7">
    <source>
        <dbReference type="ARBA" id="ARBA00022989"/>
    </source>
</evidence>
<evidence type="ECO:0000256" key="1">
    <source>
        <dbReference type="ARBA" id="ARBA00004162"/>
    </source>
</evidence>
<evidence type="ECO:0000313" key="11">
    <source>
        <dbReference type="EMBL" id="MES1930281.1"/>
    </source>
</evidence>
<evidence type="ECO:0000256" key="9">
    <source>
        <dbReference type="ARBA" id="ARBA00023306"/>
    </source>
</evidence>
<keyword evidence="6 10" id="KW-0812">Transmembrane</keyword>
<dbReference type="Pfam" id="PF02472">
    <property type="entry name" value="ExbD"/>
    <property type="match status" value="1"/>
</dbReference>
<keyword evidence="4 10" id="KW-0997">Cell inner membrane</keyword>
<keyword evidence="7 10" id="KW-1133">Transmembrane helix</keyword>
<keyword evidence="9 10" id="KW-0131">Cell cycle</keyword>
<dbReference type="InterPro" id="IPR014168">
    <property type="entry name" value="Tol-Pal_TolR"/>
</dbReference>
<reference evidence="11 12" key="1">
    <citation type="submission" date="2013-03" db="EMBL/GenBank/DDBJ databases">
        <title>Salinisphaera dokdonensis CL-ES53 Genome Sequencing.</title>
        <authorList>
            <person name="Li C."/>
            <person name="Lai Q."/>
            <person name="Shao Z."/>
        </authorList>
    </citation>
    <scope>NUCLEOTIDE SEQUENCE [LARGE SCALE GENOMIC DNA]</scope>
    <source>
        <strain evidence="11 12">CL-ES53</strain>
    </source>
</reference>
<dbReference type="Proteomes" id="UP001460888">
    <property type="component" value="Unassembled WGS sequence"/>
</dbReference>
<comment type="subunit">
    <text evidence="10">The Tol-Pal system is composed of five core proteins: the inner membrane proteins TolA, TolQ and TolR, the periplasmic protein TolB and the outer membrane protein Pal. They form a network linking the inner and outer membranes and the peptidoglycan layer.</text>
</comment>
<evidence type="ECO:0000256" key="2">
    <source>
        <dbReference type="ARBA" id="ARBA00005811"/>
    </source>
</evidence>
<dbReference type="PANTHER" id="PTHR30558">
    <property type="entry name" value="EXBD MEMBRANE COMPONENT OF PMF-DRIVEN MACROMOLECULE IMPORT SYSTEM"/>
    <property type="match status" value="1"/>
</dbReference>
<evidence type="ECO:0000256" key="3">
    <source>
        <dbReference type="ARBA" id="ARBA00022475"/>
    </source>
</evidence>
<dbReference type="Gene3D" id="3.30.420.270">
    <property type="match status" value="1"/>
</dbReference>
<organism evidence="11 12">
    <name type="scientific">Salinisphaera dokdonensis CL-ES53</name>
    <dbReference type="NCBI Taxonomy" id="1304272"/>
    <lineage>
        <taxon>Bacteria</taxon>
        <taxon>Pseudomonadati</taxon>
        <taxon>Pseudomonadota</taxon>
        <taxon>Gammaproteobacteria</taxon>
        <taxon>Salinisphaerales</taxon>
        <taxon>Salinisphaeraceae</taxon>
        <taxon>Salinisphaera</taxon>
    </lineage>
</organism>
<dbReference type="EMBL" id="APND01000004">
    <property type="protein sequence ID" value="MES1930281.1"/>
    <property type="molecule type" value="Genomic_DNA"/>
</dbReference>
<dbReference type="RefSeq" id="WP_353112337.1">
    <property type="nucleotide sequence ID" value="NZ_APND01000004.1"/>
</dbReference>
<dbReference type="HAMAP" id="MF_02203">
    <property type="entry name" value="TolR"/>
    <property type="match status" value="1"/>
</dbReference>
<evidence type="ECO:0000313" key="12">
    <source>
        <dbReference type="Proteomes" id="UP001460888"/>
    </source>
</evidence>
<comment type="subcellular location">
    <subcellularLocation>
        <location evidence="10">Cell inner membrane</location>
        <topology evidence="10">Single-pass membrane protein</topology>
    </subcellularLocation>
    <subcellularLocation>
        <location evidence="1">Cell membrane</location>
        <topology evidence="1">Single-pass membrane protein</topology>
    </subcellularLocation>
</comment>
<evidence type="ECO:0000256" key="5">
    <source>
        <dbReference type="ARBA" id="ARBA00022618"/>
    </source>
</evidence>
<keyword evidence="12" id="KW-1185">Reference proteome</keyword>
<dbReference type="PANTHER" id="PTHR30558:SF7">
    <property type="entry name" value="TOL-PAL SYSTEM PROTEIN TOLR"/>
    <property type="match status" value="1"/>
</dbReference>
<gene>
    <name evidence="10" type="primary">tolR</name>
    <name evidence="11" type="ORF">SADO_13538</name>
</gene>
<keyword evidence="8 10" id="KW-0472">Membrane</keyword>
<comment type="similarity">
    <text evidence="2 10">Belongs to the ExbD/TolR family.</text>
</comment>
<protein>
    <recommendedName>
        <fullName evidence="10">Tol-Pal system protein TolR</fullName>
    </recommendedName>
</protein>
<evidence type="ECO:0000256" key="6">
    <source>
        <dbReference type="ARBA" id="ARBA00022692"/>
    </source>
</evidence>
<evidence type="ECO:0000256" key="10">
    <source>
        <dbReference type="HAMAP-Rule" id="MF_02203"/>
    </source>
</evidence>
<keyword evidence="3 10" id="KW-1003">Cell membrane</keyword>
<sequence length="146" mass="15552">MGIRGKRRLASEINVVPYIDVMLVLLIIFMVTAPLLTTGVEVELPQAPAETIDFSEENEPIVLSVTSDGGLYLNVGENTDSALSPEQVTDIASRVIRARPDAPVAVRGDGSGSYGNVVRGMVLLQRAGAEQVGLLTDGIDDTESER</sequence>
<dbReference type="InterPro" id="IPR003400">
    <property type="entry name" value="ExbD"/>
</dbReference>
<keyword evidence="5 10" id="KW-0132">Cell division</keyword>